<dbReference type="FunFam" id="1.10.510.10:FF:000224">
    <property type="entry name" value="serine/threonine-protein kinase mph1 isoform X1"/>
    <property type="match status" value="1"/>
</dbReference>
<dbReference type="SMART" id="SM00220">
    <property type="entry name" value="S_TKc"/>
    <property type="match status" value="1"/>
</dbReference>
<feature type="compositionally biased region" description="Polar residues" evidence="6">
    <location>
        <begin position="909"/>
        <end position="922"/>
    </location>
</feature>
<dbReference type="GO" id="GO:0004674">
    <property type="term" value="F:protein serine/threonine kinase activity"/>
    <property type="evidence" value="ECO:0007669"/>
    <property type="project" value="UniProtKB-KW"/>
</dbReference>
<keyword evidence="9" id="KW-1185">Reference proteome</keyword>
<evidence type="ECO:0000256" key="1">
    <source>
        <dbReference type="ARBA" id="ARBA00022527"/>
    </source>
</evidence>
<name>A0AAN8J6T9_PATCE</name>
<gene>
    <name evidence="8" type="ORF">SNE40_018570</name>
</gene>
<dbReference type="GO" id="GO:0005524">
    <property type="term" value="F:ATP binding"/>
    <property type="evidence" value="ECO:0007669"/>
    <property type="project" value="UniProtKB-KW"/>
</dbReference>
<evidence type="ECO:0000313" key="8">
    <source>
        <dbReference type="EMBL" id="KAK6170093.1"/>
    </source>
</evidence>
<dbReference type="PANTHER" id="PTHR22974">
    <property type="entry name" value="MIXED LINEAGE PROTEIN KINASE"/>
    <property type="match status" value="1"/>
</dbReference>
<evidence type="ECO:0000256" key="3">
    <source>
        <dbReference type="ARBA" id="ARBA00022741"/>
    </source>
</evidence>
<feature type="region of interest" description="Disordered" evidence="6">
    <location>
        <begin position="421"/>
        <end position="458"/>
    </location>
</feature>
<dbReference type="Pfam" id="PF00069">
    <property type="entry name" value="Pkinase"/>
    <property type="match status" value="1"/>
</dbReference>
<dbReference type="InterPro" id="IPR008271">
    <property type="entry name" value="Ser/Thr_kinase_AS"/>
</dbReference>
<dbReference type="GO" id="GO:0007094">
    <property type="term" value="P:mitotic spindle assembly checkpoint signaling"/>
    <property type="evidence" value="ECO:0007669"/>
    <property type="project" value="TreeGrafter"/>
</dbReference>
<dbReference type="Proteomes" id="UP001347796">
    <property type="component" value="Unassembled WGS sequence"/>
</dbReference>
<comment type="caution">
    <text evidence="8">The sequence shown here is derived from an EMBL/GenBank/DDBJ whole genome shotgun (WGS) entry which is preliminary data.</text>
</comment>
<evidence type="ECO:0000256" key="4">
    <source>
        <dbReference type="ARBA" id="ARBA00022777"/>
    </source>
</evidence>
<keyword evidence="2" id="KW-0808">Transferase</keyword>
<dbReference type="InterPro" id="IPR000719">
    <property type="entry name" value="Prot_kinase_dom"/>
</dbReference>
<keyword evidence="5" id="KW-0067">ATP-binding</keyword>
<dbReference type="PANTHER" id="PTHR22974:SF21">
    <property type="entry name" value="DUAL SPECIFICITY PROTEIN KINASE TTK"/>
    <property type="match status" value="1"/>
</dbReference>
<organism evidence="8 9">
    <name type="scientific">Patella caerulea</name>
    <name type="common">Rayed Mediterranean limpet</name>
    <dbReference type="NCBI Taxonomy" id="87958"/>
    <lineage>
        <taxon>Eukaryota</taxon>
        <taxon>Metazoa</taxon>
        <taxon>Spiralia</taxon>
        <taxon>Lophotrochozoa</taxon>
        <taxon>Mollusca</taxon>
        <taxon>Gastropoda</taxon>
        <taxon>Patellogastropoda</taxon>
        <taxon>Patelloidea</taxon>
        <taxon>Patellidae</taxon>
        <taxon>Patella</taxon>
    </lineage>
</organism>
<feature type="domain" description="Protein kinase" evidence="7">
    <location>
        <begin position="596"/>
        <end position="863"/>
    </location>
</feature>
<dbReference type="InterPro" id="IPR011009">
    <property type="entry name" value="Kinase-like_dom_sf"/>
</dbReference>
<evidence type="ECO:0000256" key="5">
    <source>
        <dbReference type="ARBA" id="ARBA00022840"/>
    </source>
</evidence>
<feature type="compositionally biased region" description="Low complexity" evidence="6">
    <location>
        <begin position="923"/>
        <end position="933"/>
    </location>
</feature>
<reference evidence="8 9" key="1">
    <citation type="submission" date="2024-01" db="EMBL/GenBank/DDBJ databases">
        <title>The genome of the rayed Mediterranean limpet Patella caerulea (Linnaeus, 1758).</title>
        <authorList>
            <person name="Anh-Thu Weber A."/>
            <person name="Halstead-Nussloch G."/>
        </authorList>
    </citation>
    <scope>NUCLEOTIDE SEQUENCE [LARGE SCALE GENOMIC DNA]</scope>
    <source>
        <strain evidence="8">AATW-2023a</strain>
        <tissue evidence="8">Whole specimen</tissue>
    </source>
</reference>
<dbReference type="PROSITE" id="PS00108">
    <property type="entry name" value="PROTEIN_KINASE_ST"/>
    <property type="match status" value="1"/>
</dbReference>
<dbReference type="InterPro" id="IPR011990">
    <property type="entry name" value="TPR-like_helical_dom_sf"/>
</dbReference>
<dbReference type="GO" id="GO:0000776">
    <property type="term" value="C:kinetochore"/>
    <property type="evidence" value="ECO:0007669"/>
    <property type="project" value="TreeGrafter"/>
</dbReference>
<dbReference type="GO" id="GO:0098813">
    <property type="term" value="P:nuclear chromosome segregation"/>
    <property type="evidence" value="ECO:0007669"/>
    <property type="project" value="UniProtKB-ARBA"/>
</dbReference>
<keyword evidence="4" id="KW-0418">Kinase</keyword>
<proteinExistence type="predicted"/>
<dbReference type="FunFam" id="3.30.200.20:FF:000131">
    <property type="entry name" value="Dual specificity protein kinase TTK"/>
    <property type="match status" value="1"/>
</dbReference>
<evidence type="ECO:0000256" key="6">
    <source>
        <dbReference type="SAM" id="MobiDB-lite"/>
    </source>
</evidence>
<feature type="region of interest" description="Disordered" evidence="6">
    <location>
        <begin position="909"/>
        <end position="953"/>
    </location>
</feature>
<evidence type="ECO:0000259" key="7">
    <source>
        <dbReference type="PROSITE" id="PS50011"/>
    </source>
</evidence>
<dbReference type="InterPro" id="IPR027084">
    <property type="entry name" value="Mps1_cat"/>
</dbReference>
<accession>A0AAN8J6T9</accession>
<dbReference type="GO" id="GO:0005634">
    <property type="term" value="C:nucleus"/>
    <property type="evidence" value="ECO:0007669"/>
    <property type="project" value="TreeGrafter"/>
</dbReference>
<protein>
    <recommendedName>
        <fullName evidence="7">Protein kinase domain-containing protein</fullName>
    </recommendedName>
</protein>
<dbReference type="PROSITE" id="PS50011">
    <property type="entry name" value="PROTEIN_KINASE_DOM"/>
    <property type="match status" value="1"/>
</dbReference>
<dbReference type="Gene3D" id="1.25.40.10">
    <property type="entry name" value="Tetratricopeptide repeat domain"/>
    <property type="match status" value="1"/>
</dbReference>
<dbReference type="EMBL" id="JAZGQO010000014">
    <property type="protein sequence ID" value="KAK6170093.1"/>
    <property type="molecule type" value="Genomic_DNA"/>
</dbReference>
<dbReference type="GO" id="GO:0004712">
    <property type="term" value="F:protein serine/threonine/tyrosine kinase activity"/>
    <property type="evidence" value="ECO:0007669"/>
    <property type="project" value="TreeGrafter"/>
</dbReference>
<feature type="region of interest" description="Disordered" evidence="6">
    <location>
        <begin position="10"/>
        <end position="30"/>
    </location>
</feature>
<dbReference type="SUPFAM" id="SSF56112">
    <property type="entry name" value="Protein kinase-like (PK-like)"/>
    <property type="match status" value="1"/>
</dbReference>
<dbReference type="GO" id="GO:0033316">
    <property type="term" value="P:meiotic spindle assembly checkpoint signaling"/>
    <property type="evidence" value="ECO:0007669"/>
    <property type="project" value="TreeGrafter"/>
</dbReference>
<dbReference type="Gene3D" id="1.10.510.10">
    <property type="entry name" value="Transferase(Phosphotransferase) domain 1"/>
    <property type="match status" value="1"/>
</dbReference>
<dbReference type="GO" id="GO:0034501">
    <property type="term" value="P:protein localization to kinetochore"/>
    <property type="evidence" value="ECO:0007669"/>
    <property type="project" value="TreeGrafter"/>
</dbReference>
<dbReference type="CDD" id="cd14131">
    <property type="entry name" value="PKc_Mps1"/>
    <property type="match status" value="1"/>
</dbReference>
<dbReference type="Gene3D" id="3.30.200.20">
    <property type="entry name" value="Phosphorylase Kinase, domain 1"/>
    <property type="match status" value="1"/>
</dbReference>
<keyword evidence="3" id="KW-0547">Nucleotide-binding</keyword>
<sequence length="953" mass="106817">MSSLAALKAKLEKRKKRKSEDQGGDTEDGLKTEALTDTLDFTSHVTWEKKLAEEGYNPAIWLQYVEDLKVKISFSDDFTKYNKLCIAYDRAYKAISFDKNKENGAYARLLLNYADLKCQYNIDGAEAIFDHALCVVRRFAVVHIASAELQLKQGNESKAKKIIKKAHLYKAEPCDLLETALHHLEEGHSVLLSEEQRERGFNTVISCSNHENETADSSHKNHLMEINKDDYNTAPLIIEPIDQSVFNSTSSTTIRHYKSTPECRSKSLSHNPFSANKWKRPANKLIGPPMRVKLQLPSFDTPADVEETTDENTMNSFKQLHCFSKNDNETFGAHSSGYISSTTHDLTTDTSNIHDTTASRNYKINVQEMGPPSSHSTKELKTDNISQICVENKRHCSERVLSDFKTPTNDFVNPYIVSQPDSNYVSSETTGSQLVNKESQAVNRPSQSLNSESPSVNKECQLVNAESRSVDKEDQSVNKESQSVNQEIPLINKELIPDNIPCISVSDSKSVSACVASVEIVKNEIKSQDKFVTPKPVPVEKELYVKVNKEPKQSLKPMAETPCVNNEIVVPPLQNCQIVTPMKTGSEIKVVNGVPYTVLKLAGKGGSAKVYQVFDADKNVRALKSVDLEGANDIIIQGYKNEINLLKRLQYCDAVIKMYDYDFDPVHNKLNVIMEYGETDLASNLLNRKKGGKALGETTIKFYWQEMLRAVNALHQEGIIHSDLKPANFIFVAANLKLIDFGIADAVQQDKTSVLKETQVGTLSYMSPEAILESCDSPARFKVNVKSDVWSLGCILYNMVYSKTPFQHIRNQLAKIQAITNDKHVIEFPDISDKNLLNVLKSCLVRDPKLRPTTDELLQHPYIAVKSNDESPVPNKPKQKNLQKILDQISEFSPRSIQTFQGMIQQMGSVKNDPLQDSETPPSSSNHHVNNHSTKPSSNKPGRPPLQCIYVAK</sequence>
<keyword evidence="1" id="KW-0723">Serine/threonine-protein kinase</keyword>
<evidence type="ECO:0000256" key="2">
    <source>
        <dbReference type="ARBA" id="ARBA00022679"/>
    </source>
</evidence>
<dbReference type="AlphaFoldDB" id="A0AAN8J6T9"/>
<evidence type="ECO:0000313" key="9">
    <source>
        <dbReference type="Proteomes" id="UP001347796"/>
    </source>
</evidence>